<dbReference type="InterPro" id="IPR024983">
    <property type="entry name" value="CHAT_dom"/>
</dbReference>
<name>A0A2T1LRV2_9CHRO</name>
<evidence type="ECO:0000313" key="2">
    <source>
        <dbReference type="EMBL" id="PSF31754.1"/>
    </source>
</evidence>
<organism evidence="2 3">
    <name type="scientific">Aphanothece hegewaldii CCALA 016</name>
    <dbReference type="NCBI Taxonomy" id="2107694"/>
    <lineage>
        <taxon>Bacteria</taxon>
        <taxon>Bacillati</taxon>
        <taxon>Cyanobacteriota</taxon>
        <taxon>Cyanophyceae</taxon>
        <taxon>Oscillatoriophycideae</taxon>
        <taxon>Chroococcales</taxon>
        <taxon>Aphanothecaceae</taxon>
        <taxon>Aphanothece</taxon>
    </lineage>
</organism>
<accession>A0A2T1LRV2</accession>
<dbReference type="Proteomes" id="UP000239001">
    <property type="component" value="Unassembled WGS sequence"/>
</dbReference>
<dbReference type="PANTHER" id="PTHR10098:SF112">
    <property type="entry name" value="SLR0380 PROTEIN"/>
    <property type="match status" value="1"/>
</dbReference>
<dbReference type="Pfam" id="PF12770">
    <property type="entry name" value="CHAT"/>
    <property type="match status" value="1"/>
</dbReference>
<keyword evidence="3" id="KW-1185">Reference proteome</keyword>
<proteinExistence type="predicted"/>
<protein>
    <recommendedName>
        <fullName evidence="1">CHAT domain-containing protein</fullName>
    </recommendedName>
</protein>
<dbReference type="InterPro" id="IPR011990">
    <property type="entry name" value="TPR-like_helical_dom_sf"/>
</dbReference>
<dbReference type="Gene3D" id="1.25.40.10">
    <property type="entry name" value="Tetratricopeptide repeat domain"/>
    <property type="match status" value="1"/>
</dbReference>
<sequence>MKFLYINFLYFLLGFSFIILPPSLSISGKDIYVQRQNIKQQKVEETSVIQLLLMAEMYLDLGNLGQVNRILNKIPEEGNIKFYKKVIEANLAARLGEYTQAITLYEQLQERLTGKIRFRLIFNHIQTLRERSSYYLWQASEELDPQSLQALEQLAKRDRQTSLQLARDNKTDLEIASILFQLSPTEVNREQLIQEAIAEEDSQTKIETLLALGEHTEAIATATRLNEPRFLSWVYGEQGKQYLQDGKLNEALASLRKAQLFANQARDHFALAQWQGHLGRLHQQLGRPDQAKVSYQVAVYAIEQIRKDVAGYRVNPLLYQQIQPILRDYLKLLLKSPQEADLKMAIKIQQLELLSELDSYFRSWCDLAPQPVNQVRQDTAIIYTIILDEQLHLIVRTDSGYYHQSVAIAQVQLNQLIYDWRKTLADPVRDRYIDGGRALYDLLIQPIHALIEGKKRLVFIQDGRLRTVPMAALIDQHHTFLLERYAISYSLGLSTRRSSGSLKRALVAGVVNNSIESLPNVNQEVMALKDLLRADVLLGSQLSKSSLQSRLQTPYDVLHLATRNQLESNVEQSRLTLGTQEITLLEFEQLLRQRSSRITFLNLSACDTATGNPAAVLGLTGIGFRTGIDNTMGSLWAVSDQSTVEFMIEFYRQLQQTPHDFSESLRQAQLQAINQDSNELRPFSWAGFILLTNHYE</sequence>
<gene>
    <name evidence="2" type="ORF">C7H19_22275</name>
</gene>
<dbReference type="PANTHER" id="PTHR10098">
    <property type="entry name" value="RAPSYN-RELATED"/>
    <property type="match status" value="1"/>
</dbReference>
<feature type="domain" description="CHAT" evidence="1">
    <location>
        <begin position="436"/>
        <end position="691"/>
    </location>
</feature>
<reference evidence="2 3" key="1">
    <citation type="submission" date="2018-03" db="EMBL/GenBank/DDBJ databases">
        <title>The ancient ancestry and fast evolution of plastids.</title>
        <authorList>
            <person name="Moore K.R."/>
            <person name="Magnabosco C."/>
            <person name="Momper L."/>
            <person name="Gold D.A."/>
            <person name="Bosak T."/>
            <person name="Fournier G.P."/>
        </authorList>
    </citation>
    <scope>NUCLEOTIDE SEQUENCE [LARGE SCALE GENOMIC DNA]</scope>
    <source>
        <strain evidence="2 3">CCALA 016</strain>
    </source>
</reference>
<dbReference type="SUPFAM" id="SSF48452">
    <property type="entry name" value="TPR-like"/>
    <property type="match status" value="1"/>
</dbReference>
<reference evidence="2 3" key="2">
    <citation type="submission" date="2018-03" db="EMBL/GenBank/DDBJ databases">
        <authorList>
            <person name="Keele B.F."/>
        </authorList>
    </citation>
    <scope>NUCLEOTIDE SEQUENCE [LARGE SCALE GENOMIC DNA]</scope>
    <source>
        <strain evidence="2 3">CCALA 016</strain>
    </source>
</reference>
<dbReference type="AlphaFoldDB" id="A0A2T1LRV2"/>
<evidence type="ECO:0000313" key="3">
    <source>
        <dbReference type="Proteomes" id="UP000239001"/>
    </source>
</evidence>
<dbReference type="EMBL" id="PXOH01000041">
    <property type="protein sequence ID" value="PSF31754.1"/>
    <property type="molecule type" value="Genomic_DNA"/>
</dbReference>
<comment type="caution">
    <text evidence="2">The sequence shown here is derived from an EMBL/GenBank/DDBJ whole genome shotgun (WGS) entry which is preliminary data.</text>
</comment>
<dbReference type="OrthoDB" id="446317at2"/>
<evidence type="ECO:0000259" key="1">
    <source>
        <dbReference type="Pfam" id="PF12770"/>
    </source>
</evidence>
<dbReference type="RefSeq" id="WP_106459120.1">
    <property type="nucleotide sequence ID" value="NZ_PXOH01000041.1"/>
</dbReference>